<name>A0A4R1K4W1_9GAMM</name>
<evidence type="ECO:0000256" key="8">
    <source>
        <dbReference type="ARBA" id="ARBA00023315"/>
    </source>
</evidence>
<dbReference type="EMBL" id="SMGD01000012">
    <property type="protein sequence ID" value="TCK58059.1"/>
    <property type="molecule type" value="Genomic_DNA"/>
</dbReference>
<comment type="similarity">
    <text evidence="4 9">Belongs to the 1-acyl-sn-glycerol-3-phosphate acyltransferase family.</text>
</comment>
<dbReference type="GO" id="GO:0005886">
    <property type="term" value="C:plasma membrane"/>
    <property type="evidence" value="ECO:0007669"/>
    <property type="project" value="TreeGrafter"/>
</dbReference>
<dbReference type="CDD" id="cd07989">
    <property type="entry name" value="LPLAT_AGPAT-like"/>
    <property type="match status" value="1"/>
</dbReference>
<keyword evidence="9" id="KW-1208">Phospholipid metabolism</keyword>
<dbReference type="InterPro" id="IPR004552">
    <property type="entry name" value="AGP_acyltrans"/>
</dbReference>
<dbReference type="PANTHER" id="PTHR10434:SF11">
    <property type="entry name" value="1-ACYL-SN-GLYCEROL-3-PHOSPHATE ACYLTRANSFERASE"/>
    <property type="match status" value="1"/>
</dbReference>
<keyword evidence="13" id="KW-1185">Reference proteome</keyword>
<evidence type="ECO:0000313" key="12">
    <source>
        <dbReference type="EMBL" id="TCK58059.1"/>
    </source>
</evidence>
<dbReference type="UniPathway" id="UPA00557">
    <property type="reaction ID" value="UER00613"/>
</dbReference>
<dbReference type="PANTHER" id="PTHR10434">
    <property type="entry name" value="1-ACYL-SN-GLYCEROL-3-PHOSPHATE ACYLTRANSFERASE"/>
    <property type="match status" value="1"/>
</dbReference>
<reference evidence="12 13" key="1">
    <citation type="submission" date="2019-03" db="EMBL/GenBank/DDBJ databases">
        <title>Genomic Encyclopedia of Type Strains, Phase IV (KMG-IV): sequencing the most valuable type-strain genomes for metagenomic binning, comparative biology and taxonomic classification.</title>
        <authorList>
            <person name="Goeker M."/>
        </authorList>
    </citation>
    <scope>NUCLEOTIDE SEQUENCE [LARGE SCALE GENOMIC DNA]</scope>
    <source>
        <strain evidence="12 13">DSM 18577</strain>
    </source>
</reference>
<dbReference type="SUPFAM" id="SSF69593">
    <property type="entry name" value="Glycerol-3-phosphate (1)-acyltransferase"/>
    <property type="match status" value="1"/>
</dbReference>
<sequence length="254" mass="29083">MLAFIRIVLMLVALIVIFVISCLYSLIRPRHRDSVYRFGRMFAWFSFLVGLKVEVRYKDKASLPKQAVYISNHQSNCDMVTLPYALRPGTVTIGKKSLVWIPLFGQIYWLSGNILINRDKGSRAAETLRQSAKKIRQRHLSVWMFPEGTRSYGKGLLPFKAGAFHLARAAKEKIVPVCCSSTYQQVKLNRWNNGRVIVEVGESIDCSQWRKPEVRTEIQNLHQMMEQRICELTIEARGNAADYSHCMSAEVKGV</sequence>
<dbReference type="GO" id="GO:0016024">
    <property type="term" value="P:CDP-diacylglycerol biosynthetic process"/>
    <property type="evidence" value="ECO:0007669"/>
    <property type="project" value="UniProtKB-UniPathway"/>
</dbReference>
<dbReference type="InterPro" id="IPR002123">
    <property type="entry name" value="Plipid/glycerol_acylTrfase"/>
</dbReference>
<dbReference type="GO" id="GO:0003841">
    <property type="term" value="F:1-acylglycerol-3-phosphate O-acyltransferase activity"/>
    <property type="evidence" value="ECO:0007669"/>
    <property type="project" value="UniProtKB-UniRule"/>
</dbReference>
<evidence type="ECO:0000256" key="7">
    <source>
        <dbReference type="ARBA" id="ARBA00022679"/>
    </source>
</evidence>
<evidence type="ECO:0000256" key="10">
    <source>
        <dbReference type="SAM" id="Phobius"/>
    </source>
</evidence>
<comment type="catalytic activity">
    <reaction evidence="1 9">
        <text>a 1-acyl-sn-glycero-3-phosphate + an acyl-CoA = a 1,2-diacyl-sn-glycero-3-phosphate + CoA</text>
        <dbReference type="Rhea" id="RHEA:19709"/>
        <dbReference type="ChEBI" id="CHEBI:57287"/>
        <dbReference type="ChEBI" id="CHEBI:57970"/>
        <dbReference type="ChEBI" id="CHEBI:58342"/>
        <dbReference type="ChEBI" id="CHEBI:58608"/>
        <dbReference type="EC" id="2.3.1.51"/>
    </reaction>
</comment>
<feature type="transmembrane region" description="Helical" evidence="10">
    <location>
        <begin position="7"/>
        <end position="26"/>
    </location>
</feature>
<dbReference type="RefSeq" id="WP_131912571.1">
    <property type="nucleotide sequence ID" value="NZ_OU594967.1"/>
</dbReference>
<comment type="pathway">
    <text evidence="2">Phospholipid metabolism; CDP-diacylglycerol biosynthesis; CDP-diacylglycerol from sn-glycerol 3-phosphate: step 2/3.</text>
</comment>
<dbReference type="AlphaFoldDB" id="A0A4R1K4W1"/>
<protein>
    <recommendedName>
        <fullName evidence="6 9">1-acyl-sn-glycerol-3-phosphate acyltransferase</fullName>
        <ecNumber evidence="5 9">2.3.1.51</ecNumber>
    </recommendedName>
</protein>
<proteinExistence type="inferred from homology"/>
<dbReference type="Pfam" id="PF01553">
    <property type="entry name" value="Acyltransferase"/>
    <property type="match status" value="1"/>
</dbReference>
<organism evidence="12 13">
    <name type="scientific">Celerinatantimonas diazotrophica</name>
    <dbReference type="NCBI Taxonomy" id="412034"/>
    <lineage>
        <taxon>Bacteria</taxon>
        <taxon>Pseudomonadati</taxon>
        <taxon>Pseudomonadota</taxon>
        <taxon>Gammaproteobacteria</taxon>
        <taxon>Celerinatantimonadaceae</taxon>
        <taxon>Celerinatantimonas</taxon>
    </lineage>
</organism>
<feature type="domain" description="Phospholipid/glycerol acyltransferase" evidence="11">
    <location>
        <begin position="67"/>
        <end position="182"/>
    </location>
</feature>
<dbReference type="GO" id="GO:0006654">
    <property type="term" value="P:phosphatidic acid biosynthetic process"/>
    <property type="evidence" value="ECO:0007669"/>
    <property type="project" value="TreeGrafter"/>
</dbReference>
<comment type="domain">
    <text evidence="9">The HXXXXD motif is essential for acyltransferase activity and may constitute the binding site for the phosphate moiety of the glycerol-3-phosphate.</text>
</comment>
<evidence type="ECO:0000313" key="13">
    <source>
        <dbReference type="Proteomes" id="UP000295565"/>
    </source>
</evidence>
<evidence type="ECO:0000256" key="5">
    <source>
        <dbReference type="ARBA" id="ARBA00013211"/>
    </source>
</evidence>
<dbReference type="PROSITE" id="PS51257">
    <property type="entry name" value="PROKAR_LIPOPROTEIN"/>
    <property type="match status" value="1"/>
</dbReference>
<dbReference type="EC" id="2.3.1.51" evidence="5 9"/>
<gene>
    <name evidence="12" type="ORF">EV690_1764</name>
</gene>
<keyword evidence="9" id="KW-0594">Phospholipid biosynthesis</keyword>
<keyword evidence="9" id="KW-0444">Lipid biosynthesis</keyword>
<evidence type="ECO:0000256" key="3">
    <source>
        <dbReference type="ARBA" id="ARBA00005189"/>
    </source>
</evidence>
<dbReference type="NCBIfam" id="TIGR00530">
    <property type="entry name" value="AGP_acyltrn"/>
    <property type="match status" value="1"/>
</dbReference>
<evidence type="ECO:0000256" key="4">
    <source>
        <dbReference type="ARBA" id="ARBA00008655"/>
    </source>
</evidence>
<evidence type="ECO:0000256" key="6">
    <source>
        <dbReference type="ARBA" id="ARBA00016139"/>
    </source>
</evidence>
<dbReference type="SMART" id="SM00563">
    <property type="entry name" value="PlsC"/>
    <property type="match status" value="1"/>
</dbReference>
<evidence type="ECO:0000256" key="2">
    <source>
        <dbReference type="ARBA" id="ARBA00004728"/>
    </source>
</evidence>
<evidence type="ECO:0000259" key="11">
    <source>
        <dbReference type="SMART" id="SM00563"/>
    </source>
</evidence>
<keyword evidence="9" id="KW-0443">Lipid metabolism</keyword>
<dbReference type="Proteomes" id="UP000295565">
    <property type="component" value="Unassembled WGS sequence"/>
</dbReference>
<keyword evidence="10" id="KW-0812">Transmembrane</keyword>
<accession>A0A4R1K4W1</accession>
<comment type="pathway">
    <text evidence="3">Lipid metabolism.</text>
</comment>
<keyword evidence="10" id="KW-0472">Membrane</keyword>
<comment type="caution">
    <text evidence="12">The sequence shown here is derived from an EMBL/GenBank/DDBJ whole genome shotgun (WGS) entry which is preliminary data.</text>
</comment>
<keyword evidence="8 9" id="KW-0012">Acyltransferase</keyword>
<evidence type="ECO:0000256" key="9">
    <source>
        <dbReference type="RuleBase" id="RU361267"/>
    </source>
</evidence>
<evidence type="ECO:0000256" key="1">
    <source>
        <dbReference type="ARBA" id="ARBA00001141"/>
    </source>
</evidence>
<keyword evidence="7 9" id="KW-0808">Transferase</keyword>
<keyword evidence="10" id="KW-1133">Transmembrane helix</keyword>
<dbReference type="OrthoDB" id="5290997at2"/>